<comment type="caution">
    <text evidence="2">The sequence shown here is derived from an EMBL/GenBank/DDBJ whole genome shotgun (WGS) entry which is preliminary data.</text>
</comment>
<dbReference type="RefSeq" id="WP_004055030.1">
    <property type="nucleotide sequence ID" value="NZ_AOMC01000140.1"/>
</dbReference>
<dbReference type="eggNOG" id="arCOG02785">
    <property type="taxonomic scope" value="Archaea"/>
</dbReference>
<dbReference type="PANTHER" id="PTHR43751">
    <property type="entry name" value="SULFATASE"/>
    <property type="match status" value="1"/>
</dbReference>
<dbReference type="SUPFAM" id="SSF53649">
    <property type="entry name" value="Alkaline phosphatase-like"/>
    <property type="match status" value="1"/>
</dbReference>
<dbReference type="InterPro" id="IPR052701">
    <property type="entry name" value="GAG_Ulvan_Degrading_Sulfatases"/>
</dbReference>
<keyword evidence="3" id="KW-1185">Reference proteome</keyword>
<dbReference type="Proteomes" id="UP000011568">
    <property type="component" value="Unassembled WGS sequence"/>
</dbReference>
<dbReference type="OrthoDB" id="3164at2157"/>
<dbReference type="Gene3D" id="3.40.720.10">
    <property type="entry name" value="Alkaline Phosphatase, subunit A"/>
    <property type="match status" value="1"/>
</dbReference>
<dbReference type="CDD" id="cd16148">
    <property type="entry name" value="sulfatase_like"/>
    <property type="match status" value="1"/>
</dbReference>
<evidence type="ECO:0000313" key="2">
    <source>
        <dbReference type="EMBL" id="EMA41373.1"/>
    </source>
</evidence>
<gene>
    <name evidence="2" type="ORF">C448_11981</name>
</gene>
<dbReference type="PATRIC" id="fig|931277.6.peg.2340"/>
<organism evidence="2 3">
    <name type="scientific">Halococcus morrhuae DSM 1307</name>
    <dbReference type="NCBI Taxonomy" id="931277"/>
    <lineage>
        <taxon>Archaea</taxon>
        <taxon>Methanobacteriati</taxon>
        <taxon>Methanobacteriota</taxon>
        <taxon>Stenosarchaea group</taxon>
        <taxon>Halobacteria</taxon>
        <taxon>Halobacteriales</taxon>
        <taxon>Halococcaceae</taxon>
        <taxon>Halococcus</taxon>
    </lineage>
</organism>
<evidence type="ECO:0000259" key="1">
    <source>
        <dbReference type="Pfam" id="PF00884"/>
    </source>
</evidence>
<proteinExistence type="predicted"/>
<sequence>MATPNVLFLTVDCLRYDRCGFNGYTRPTTPTLTELARSSLVFDTAVATGPYTPESVPGFLAGLHGYNSAYYSDVDLTAIPNDAETLASHFRDAGWETIATISNPQLTTERNFDTGFDSFRNLRTEDTENKIGNPPRSAEPLRERVNSALYSLRDRTRSMENTALSSTLYALYRYQQFQTNWPTTRGEKVIDSLLDELDARDRDRSFFAWTHLMDLHAPLHPDSIREGGLAWSDATARHLLADAGRMVNQHTPAYETMYDSALRYVDAQISRVVEYLQEAGVWDETILVVTADHGEALFERGIYGHQYHNLFDELLHVPFLVRTPDETAERFDAPFSLAWLHELLADLADIERGPLPATSGRPSHLDDENYAVALSDSVSHRGHTVTARTARHKFVQHFGEPLYREHQLASAVEPFNSEGVTYDLRGDPAEHLPLDATESPAKLRELATDIQVEPSDISSLAGELDTEAKARLEDLGYTE</sequence>
<accession>M0M7K1</accession>
<dbReference type="InterPro" id="IPR000917">
    <property type="entry name" value="Sulfatase_N"/>
</dbReference>
<feature type="domain" description="Sulfatase N-terminal" evidence="1">
    <location>
        <begin position="4"/>
        <end position="336"/>
    </location>
</feature>
<evidence type="ECO:0000313" key="3">
    <source>
        <dbReference type="Proteomes" id="UP000011568"/>
    </source>
</evidence>
<dbReference type="PANTHER" id="PTHR43751:SF3">
    <property type="entry name" value="SULFATASE N-TERMINAL DOMAIN-CONTAINING PROTEIN"/>
    <property type="match status" value="1"/>
</dbReference>
<dbReference type="InterPro" id="IPR017850">
    <property type="entry name" value="Alkaline_phosphatase_core_sf"/>
</dbReference>
<dbReference type="EMBL" id="AOMC01000140">
    <property type="protein sequence ID" value="EMA41373.1"/>
    <property type="molecule type" value="Genomic_DNA"/>
</dbReference>
<reference evidence="2 3" key="1">
    <citation type="journal article" date="2014" name="PLoS Genet.">
        <title>Phylogenetically driven sequencing of extremely halophilic archaea reveals strategies for static and dynamic osmo-response.</title>
        <authorList>
            <person name="Becker E.A."/>
            <person name="Seitzer P.M."/>
            <person name="Tritt A."/>
            <person name="Larsen D."/>
            <person name="Krusor M."/>
            <person name="Yao A.I."/>
            <person name="Wu D."/>
            <person name="Madern D."/>
            <person name="Eisen J.A."/>
            <person name="Darling A.E."/>
            <person name="Facciotti M.T."/>
        </authorList>
    </citation>
    <scope>NUCLEOTIDE SEQUENCE [LARGE SCALE GENOMIC DNA]</scope>
    <source>
        <strain evidence="2 3">DSM 1307</strain>
    </source>
</reference>
<protein>
    <submittedName>
        <fullName evidence="2">Arylsulfatase</fullName>
    </submittedName>
</protein>
<name>M0M7K1_HALMO</name>
<dbReference type="AlphaFoldDB" id="M0M7K1"/>
<dbReference type="STRING" id="931277.C448_11981"/>
<dbReference type="Pfam" id="PF00884">
    <property type="entry name" value="Sulfatase"/>
    <property type="match status" value="1"/>
</dbReference>